<protein>
    <submittedName>
        <fullName evidence="2">Uncharacterized protein</fullName>
    </submittedName>
</protein>
<keyword evidence="3" id="KW-1185">Reference proteome</keyword>
<sequence length="79" mass="8409">MLGVSFSQKCMRKSVFGIGGEALEFNGDERGEEELPNEDTLAARAELGNSIGNKKGSDDGSFGAYNTEVGETENEKVCS</sequence>
<feature type="region of interest" description="Disordered" evidence="1">
    <location>
        <begin position="45"/>
        <end position="79"/>
    </location>
</feature>
<gene>
    <name evidence="2" type="ORF">L3X38_028849</name>
</gene>
<evidence type="ECO:0000313" key="2">
    <source>
        <dbReference type="EMBL" id="KAI5329452.1"/>
    </source>
</evidence>
<comment type="caution">
    <text evidence="2">The sequence shown here is derived from an EMBL/GenBank/DDBJ whole genome shotgun (WGS) entry which is preliminary data.</text>
</comment>
<dbReference type="AlphaFoldDB" id="A0AAD4Z0T9"/>
<proteinExistence type="predicted"/>
<reference evidence="2 3" key="1">
    <citation type="journal article" date="2022" name="G3 (Bethesda)">
        <title>Whole-genome sequence and methylome profiling of the almond [Prunus dulcis (Mill.) D.A. Webb] cultivar 'Nonpareil'.</title>
        <authorList>
            <person name="D'Amico-Willman K.M."/>
            <person name="Ouma W.Z."/>
            <person name="Meulia T."/>
            <person name="Sideli G.M."/>
            <person name="Gradziel T.M."/>
            <person name="Fresnedo-Ramirez J."/>
        </authorList>
    </citation>
    <scope>NUCLEOTIDE SEQUENCE [LARGE SCALE GENOMIC DNA]</scope>
    <source>
        <strain evidence="2">Clone GOH B32 T37-40</strain>
    </source>
</reference>
<evidence type="ECO:0000256" key="1">
    <source>
        <dbReference type="SAM" id="MobiDB-lite"/>
    </source>
</evidence>
<dbReference type="Proteomes" id="UP001054821">
    <property type="component" value="Chromosome 5"/>
</dbReference>
<accession>A0AAD4Z0T9</accession>
<name>A0AAD4Z0T9_PRUDU</name>
<evidence type="ECO:0000313" key="3">
    <source>
        <dbReference type="Proteomes" id="UP001054821"/>
    </source>
</evidence>
<dbReference type="EMBL" id="JAJFAZ020000005">
    <property type="protein sequence ID" value="KAI5329452.1"/>
    <property type="molecule type" value="Genomic_DNA"/>
</dbReference>
<organism evidence="2 3">
    <name type="scientific">Prunus dulcis</name>
    <name type="common">Almond</name>
    <name type="synonym">Amygdalus dulcis</name>
    <dbReference type="NCBI Taxonomy" id="3755"/>
    <lineage>
        <taxon>Eukaryota</taxon>
        <taxon>Viridiplantae</taxon>
        <taxon>Streptophyta</taxon>
        <taxon>Embryophyta</taxon>
        <taxon>Tracheophyta</taxon>
        <taxon>Spermatophyta</taxon>
        <taxon>Magnoliopsida</taxon>
        <taxon>eudicotyledons</taxon>
        <taxon>Gunneridae</taxon>
        <taxon>Pentapetalae</taxon>
        <taxon>rosids</taxon>
        <taxon>fabids</taxon>
        <taxon>Rosales</taxon>
        <taxon>Rosaceae</taxon>
        <taxon>Amygdaloideae</taxon>
        <taxon>Amygdaleae</taxon>
        <taxon>Prunus</taxon>
    </lineage>
</organism>